<comment type="caution">
    <text evidence="2">The sequence shown here is derived from an EMBL/GenBank/DDBJ whole genome shotgun (WGS) entry which is preliminary data.</text>
</comment>
<evidence type="ECO:0000313" key="2">
    <source>
        <dbReference type="EMBL" id="MBJ6125743.1"/>
    </source>
</evidence>
<organism evidence="2 3">
    <name type="scientific">Microvirga splendida</name>
    <dbReference type="NCBI Taxonomy" id="2795727"/>
    <lineage>
        <taxon>Bacteria</taxon>
        <taxon>Pseudomonadati</taxon>
        <taxon>Pseudomonadota</taxon>
        <taxon>Alphaproteobacteria</taxon>
        <taxon>Hyphomicrobiales</taxon>
        <taxon>Methylobacteriaceae</taxon>
        <taxon>Microvirga</taxon>
    </lineage>
</organism>
<reference evidence="3" key="1">
    <citation type="submission" date="2020-12" db="EMBL/GenBank/DDBJ databases">
        <title>Hymenobacter sp.</title>
        <authorList>
            <person name="Kim M.K."/>
        </authorList>
    </citation>
    <scope>NUCLEOTIDE SEQUENCE [LARGE SCALE GENOMIC DNA]</scope>
    <source>
        <strain evidence="3">BT325</strain>
    </source>
</reference>
<feature type="compositionally biased region" description="Basic residues" evidence="1">
    <location>
        <begin position="41"/>
        <end position="50"/>
    </location>
</feature>
<sequence>MKILISACTDRAFEEGLMPMAHLTMATASAVNDNAPHAPSRWRLRLHRRHPADLTHRAAS</sequence>
<protein>
    <submittedName>
        <fullName evidence="2">Uncharacterized protein</fullName>
    </submittedName>
</protein>
<gene>
    <name evidence="2" type="ORF">JAO75_10040</name>
</gene>
<dbReference type="Proteomes" id="UP000620670">
    <property type="component" value="Unassembled WGS sequence"/>
</dbReference>
<feature type="compositionally biased region" description="Basic and acidic residues" evidence="1">
    <location>
        <begin position="51"/>
        <end position="60"/>
    </location>
</feature>
<accession>A0ABS0Y0A5</accession>
<keyword evidence="3" id="KW-1185">Reference proteome</keyword>
<evidence type="ECO:0000313" key="3">
    <source>
        <dbReference type="Proteomes" id="UP000620670"/>
    </source>
</evidence>
<proteinExistence type="predicted"/>
<name>A0ABS0Y0A5_9HYPH</name>
<feature type="region of interest" description="Disordered" evidence="1">
    <location>
        <begin position="41"/>
        <end position="60"/>
    </location>
</feature>
<dbReference type="RefSeq" id="WP_199048790.1">
    <property type="nucleotide sequence ID" value="NZ_JAELXT010000008.1"/>
</dbReference>
<dbReference type="EMBL" id="JAELXT010000008">
    <property type="protein sequence ID" value="MBJ6125743.1"/>
    <property type="molecule type" value="Genomic_DNA"/>
</dbReference>
<evidence type="ECO:0000256" key="1">
    <source>
        <dbReference type="SAM" id="MobiDB-lite"/>
    </source>
</evidence>